<dbReference type="InterPro" id="IPR043504">
    <property type="entry name" value="Peptidase_S1_PA_chymotrypsin"/>
</dbReference>
<dbReference type="Pfam" id="PF00089">
    <property type="entry name" value="Trypsin"/>
    <property type="match status" value="1"/>
</dbReference>
<dbReference type="PROSITE" id="PS00134">
    <property type="entry name" value="TRYPSIN_HIS"/>
    <property type="match status" value="1"/>
</dbReference>
<keyword evidence="2" id="KW-0964">Secreted</keyword>
<dbReference type="CDD" id="cd00190">
    <property type="entry name" value="Tryp_SPc"/>
    <property type="match status" value="1"/>
</dbReference>
<dbReference type="InterPro" id="IPR009003">
    <property type="entry name" value="Peptidase_S1_PA"/>
</dbReference>
<dbReference type="InterPro" id="IPR033116">
    <property type="entry name" value="TRYPSIN_SER"/>
</dbReference>
<proteinExistence type="predicted"/>
<evidence type="ECO:0000313" key="9">
    <source>
        <dbReference type="Proteomes" id="UP001158576"/>
    </source>
</evidence>
<evidence type="ECO:0000256" key="2">
    <source>
        <dbReference type="ARBA" id="ARBA00022525"/>
    </source>
</evidence>
<evidence type="ECO:0000256" key="1">
    <source>
        <dbReference type="ARBA" id="ARBA00004613"/>
    </source>
</evidence>
<dbReference type="PANTHER" id="PTHR24264:SF65">
    <property type="entry name" value="SRCR DOMAIN-CONTAINING PROTEIN"/>
    <property type="match status" value="1"/>
</dbReference>
<keyword evidence="4" id="KW-0378">Hydrolase</keyword>
<dbReference type="InterPro" id="IPR001314">
    <property type="entry name" value="Peptidase_S1A"/>
</dbReference>
<dbReference type="PROSITE" id="PS00135">
    <property type="entry name" value="TRYPSIN_SER"/>
    <property type="match status" value="1"/>
</dbReference>
<sequence length="547" mass="59654">MKLLRSLTIAGVYAGWPQKFENIKEEDETKASTLSDFCTEEIIRVRDAHPVENGFWECSGLNESVSKMICKAKCNLGNLNKKGAEIRVKCKNSPSLQFKKFNENDELKCEIAPNSCEGPISELDIIKGRLELVSSSARKGDKYDLICDTGAVVGSVKCTNGKVSSKIPDFESACDRFVCDPADALDEFPIGLGVWNCKSKKGKLTCKAECGMSPRNDNIRFEIKCDISGWYIHKKPEFSDDVCPSEEPTEEPVTYPTPDGFEPIVDTIQSGLQLCSSEDNFPGASSRNVEASKIVGGIDADNNAWPFIVRFSITVRNNPSRYTCGGVVVHNHWVLTAGHCCQNNVNGMQATFGDRLKNDPDSNEYTLDAADWFRHPLWGDASDGTGGNQDWCMVKFNEDIIANDPDGLVGIPCLPDVNPIPSQHGKACWLAGWGRTEDGQLANVLQSTGINVLDHEYCIEKGNKEFLEVDDICAAVPDMDNDGDVDGGKDSCSGDSGGPLICPIDGKAMIIGTVSRAVGCALEGFPGLNTSTFIGRNWMRNIIINNS</sequence>
<keyword evidence="9" id="KW-1185">Reference proteome</keyword>
<dbReference type="EMBL" id="OU015568">
    <property type="protein sequence ID" value="CAG5079646.1"/>
    <property type="molecule type" value="Genomic_DNA"/>
</dbReference>
<organism evidence="8 9">
    <name type="scientific">Oikopleura dioica</name>
    <name type="common">Tunicate</name>
    <dbReference type="NCBI Taxonomy" id="34765"/>
    <lineage>
        <taxon>Eukaryota</taxon>
        <taxon>Metazoa</taxon>
        <taxon>Chordata</taxon>
        <taxon>Tunicata</taxon>
        <taxon>Appendicularia</taxon>
        <taxon>Copelata</taxon>
        <taxon>Oikopleuridae</taxon>
        <taxon>Oikopleura</taxon>
    </lineage>
</organism>
<dbReference type="PANTHER" id="PTHR24264">
    <property type="entry name" value="TRYPSIN-RELATED"/>
    <property type="match status" value="1"/>
</dbReference>
<protein>
    <submittedName>
        <fullName evidence="8">Oidioi.mRNA.OKI2018_I69.PAR.g9306.t1.cds</fullName>
    </submittedName>
</protein>
<dbReference type="PRINTS" id="PR00722">
    <property type="entry name" value="CHYMOTRYPSIN"/>
</dbReference>
<dbReference type="InterPro" id="IPR018114">
    <property type="entry name" value="TRYPSIN_HIS"/>
</dbReference>
<dbReference type="InterPro" id="IPR001254">
    <property type="entry name" value="Trypsin_dom"/>
</dbReference>
<evidence type="ECO:0000256" key="6">
    <source>
        <dbReference type="ARBA" id="ARBA00023157"/>
    </source>
</evidence>
<gene>
    <name evidence="8" type="ORF">OKIOD_LOCUS864</name>
</gene>
<dbReference type="Gene3D" id="2.40.10.10">
    <property type="entry name" value="Trypsin-like serine proteases"/>
    <property type="match status" value="1"/>
</dbReference>
<comment type="subcellular location">
    <subcellularLocation>
        <location evidence="1">Secreted</location>
    </subcellularLocation>
</comment>
<keyword evidence="3" id="KW-0645">Protease</keyword>
<keyword evidence="6" id="KW-1015">Disulfide bond</keyword>
<evidence type="ECO:0000256" key="5">
    <source>
        <dbReference type="ARBA" id="ARBA00022825"/>
    </source>
</evidence>
<name>A0ABN7RNM5_OIKDI</name>
<accession>A0ABN7RNM5</accession>
<dbReference type="InterPro" id="IPR050127">
    <property type="entry name" value="Serine_Proteases_S1"/>
</dbReference>
<evidence type="ECO:0000259" key="7">
    <source>
        <dbReference type="SMART" id="SM00020"/>
    </source>
</evidence>
<evidence type="ECO:0000256" key="3">
    <source>
        <dbReference type="ARBA" id="ARBA00022670"/>
    </source>
</evidence>
<dbReference type="Proteomes" id="UP001158576">
    <property type="component" value="Chromosome PAR"/>
</dbReference>
<dbReference type="SMART" id="SM00020">
    <property type="entry name" value="Tryp_SPc"/>
    <property type="match status" value="1"/>
</dbReference>
<evidence type="ECO:0000256" key="4">
    <source>
        <dbReference type="ARBA" id="ARBA00022801"/>
    </source>
</evidence>
<feature type="domain" description="Peptidase S1" evidence="7">
    <location>
        <begin position="293"/>
        <end position="539"/>
    </location>
</feature>
<keyword evidence="5" id="KW-0720">Serine protease</keyword>
<evidence type="ECO:0000313" key="8">
    <source>
        <dbReference type="EMBL" id="CAG5079646.1"/>
    </source>
</evidence>
<reference evidence="8 9" key="1">
    <citation type="submission" date="2021-04" db="EMBL/GenBank/DDBJ databases">
        <authorList>
            <person name="Bliznina A."/>
        </authorList>
    </citation>
    <scope>NUCLEOTIDE SEQUENCE [LARGE SCALE GENOMIC DNA]</scope>
</reference>
<dbReference type="SUPFAM" id="SSF50494">
    <property type="entry name" value="Trypsin-like serine proteases"/>
    <property type="match status" value="1"/>
</dbReference>